<protein>
    <submittedName>
        <fullName evidence="13">Putative disulfide formation protein</fullName>
    </submittedName>
</protein>
<reference evidence="13 14" key="1">
    <citation type="journal article" date="2015" name="Nature">
        <title>rRNA introns, odd ribosomes, and small enigmatic genomes across a large radiation of phyla.</title>
        <authorList>
            <person name="Brown C.T."/>
            <person name="Hug L.A."/>
            <person name="Thomas B.C."/>
            <person name="Sharon I."/>
            <person name="Castelle C.J."/>
            <person name="Singh A."/>
            <person name="Wilkins M.J."/>
            <person name="Williams K.H."/>
            <person name="Banfield J.F."/>
        </authorList>
    </citation>
    <scope>NUCLEOTIDE SEQUENCE [LARGE SCALE GENOMIC DNA]</scope>
</reference>
<dbReference type="GO" id="GO:0006457">
    <property type="term" value="P:protein folding"/>
    <property type="evidence" value="ECO:0007669"/>
    <property type="project" value="InterPro"/>
</dbReference>
<feature type="transmembrane region" description="Helical" evidence="12">
    <location>
        <begin position="79"/>
        <end position="97"/>
    </location>
</feature>
<keyword evidence="10" id="KW-0143">Chaperone</keyword>
<evidence type="ECO:0000256" key="11">
    <source>
        <dbReference type="ARBA" id="ARBA00023284"/>
    </source>
</evidence>
<evidence type="ECO:0000256" key="10">
    <source>
        <dbReference type="ARBA" id="ARBA00023186"/>
    </source>
</evidence>
<evidence type="ECO:0000256" key="3">
    <source>
        <dbReference type="ARBA" id="ARBA00022448"/>
    </source>
</evidence>
<evidence type="ECO:0000313" key="14">
    <source>
        <dbReference type="Proteomes" id="UP000034875"/>
    </source>
</evidence>
<keyword evidence="9" id="KW-1015">Disulfide bond</keyword>
<dbReference type="Proteomes" id="UP000034875">
    <property type="component" value="Unassembled WGS sequence"/>
</dbReference>
<evidence type="ECO:0000313" key="13">
    <source>
        <dbReference type="EMBL" id="KKS44318.1"/>
    </source>
</evidence>
<evidence type="ECO:0000256" key="6">
    <source>
        <dbReference type="ARBA" id="ARBA00022989"/>
    </source>
</evidence>
<gene>
    <name evidence="13" type="ORF">UV05_C0007G0008</name>
</gene>
<comment type="caution">
    <text evidence="13">The sequence shown here is derived from an EMBL/GenBank/DDBJ whole genome shotgun (WGS) entry which is preliminary data.</text>
</comment>
<evidence type="ECO:0000256" key="4">
    <source>
        <dbReference type="ARBA" id="ARBA00022692"/>
    </source>
</evidence>
<keyword evidence="8 12" id="KW-0472">Membrane</keyword>
<keyword evidence="7" id="KW-0560">Oxidoreductase</keyword>
<dbReference type="EMBL" id="LCCZ01000007">
    <property type="protein sequence ID" value="KKS44318.1"/>
    <property type="molecule type" value="Genomic_DNA"/>
</dbReference>
<keyword evidence="3" id="KW-0813">Transport</keyword>
<evidence type="ECO:0000256" key="8">
    <source>
        <dbReference type="ARBA" id="ARBA00023136"/>
    </source>
</evidence>
<evidence type="ECO:0000256" key="9">
    <source>
        <dbReference type="ARBA" id="ARBA00023157"/>
    </source>
</evidence>
<evidence type="ECO:0000256" key="12">
    <source>
        <dbReference type="SAM" id="Phobius"/>
    </source>
</evidence>
<accession>A0A0G1C3T7</accession>
<dbReference type="Gene3D" id="1.20.1550.10">
    <property type="entry name" value="DsbB-like"/>
    <property type="match status" value="1"/>
</dbReference>
<dbReference type="PANTHER" id="PTHR43469">
    <property type="entry name" value="DISULFIDE FORMATION PROTEIN-RELATED"/>
    <property type="match status" value="1"/>
</dbReference>
<dbReference type="PANTHER" id="PTHR43469:SF1">
    <property type="entry name" value="SPBETA PROPHAGE-DERIVED DISULFIDE BOND FORMATION PROTEIN B"/>
    <property type="match status" value="1"/>
</dbReference>
<keyword evidence="5" id="KW-0249">Electron transport</keyword>
<dbReference type="InterPro" id="IPR003752">
    <property type="entry name" value="DiS_bond_form_DsbB/BdbC"/>
</dbReference>
<evidence type="ECO:0000256" key="7">
    <source>
        <dbReference type="ARBA" id="ARBA00023002"/>
    </source>
</evidence>
<feature type="transmembrane region" description="Helical" evidence="12">
    <location>
        <begin position="155"/>
        <end position="179"/>
    </location>
</feature>
<keyword evidence="11" id="KW-0676">Redox-active center</keyword>
<keyword evidence="6 12" id="KW-1133">Transmembrane helix</keyword>
<dbReference type="GO" id="GO:0015035">
    <property type="term" value="F:protein-disulfide reductase activity"/>
    <property type="evidence" value="ECO:0007669"/>
    <property type="project" value="InterPro"/>
</dbReference>
<dbReference type="InterPro" id="IPR023380">
    <property type="entry name" value="DsbB-like_sf"/>
</dbReference>
<dbReference type="InterPro" id="IPR012187">
    <property type="entry name" value="Disulphide_bond_form_BdbC"/>
</dbReference>
<comment type="subcellular location">
    <subcellularLocation>
        <location evidence="1">Membrane</location>
        <topology evidence="1">Multi-pass membrane protein</topology>
    </subcellularLocation>
</comment>
<keyword evidence="4 12" id="KW-0812">Transmembrane</keyword>
<dbReference type="SUPFAM" id="SSF158442">
    <property type="entry name" value="DsbB-like"/>
    <property type="match status" value="1"/>
</dbReference>
<evidence type="ECO:0000256" key="5">
    <source>
        <dbReference type="ARBA" id="ARBA00022982"/>
    </source>
</evidence>
<organism evidence="13 14">
    <name type="scientific">candidate division CPR1 bacterium GW2011_GWA2_42_17</name>
    <dbReference type="NCBI Taxonomy" id="1618341"/>
    <lineage>
        <taxon>Bacteria</taxon>
        <taxon>candidate division CPR1</taxon>
    </lineage>
</organism>
<sequence length="184" mass="20315">MLFDPTFLVSLGALILQGLLVCVIVSVILRLHKKSRIHALLSLIGKNGALIIFILSGGAALGTLYLSEVLKYAPCSLCWYQRAFLFPQVVVAGLAYLRQYPRKILSEIILALSVVGALIAVYHTAIYFKSRVFVSAVIIPCDLTGVSCTVQYFTYFGYITIPVISLTMFATLIVVSLIMKKYDR</sequence>
<comment type="similarity">
    <text evidence="2">Belongs to the DsbB family. BdbC subfamily.</text>
</comment>
<name>A0A0G1C3T7_9BACT</name>
<dbReference type="GO" id="GO:0016020">
    <property type="term" value="C:membrane"/>
    <property type="evidence" value="ECO:0007669"/>
    <property type="project" value="UniProtKB-SubCell"/>
</dbReference>
<feature type="transmembrane region" description="Helical" evidence="12">
    <location>
        <begin position="6"/>
        <end position="29"/>
    </location>
</feature>
<evidence type="ECO:0000256" key="2">
    <source>
        <dbReference type="ARBA" id="ARBA00007602"/>
    </source>
</evidence>
<feature type="transmembrane region" description="Helical" evidence="12">
    <location>
        <begin position="49"/>
        <end position="67"/>
    </location>
</feature>
<proteinExistence type="inferred from homology"/>
<dbReference type="Pfam" id="PF02600">
    <property type="entry name" value="DsbB"/>
    <property type="match status" value="1"/>
</dbReference>
<evidence type="ECO:0000256" key="1">
    <source>
        <dbReference type="ARBA" id="ARBA00004141"/>
    </source>
</evidence>
<dbReference type="AlphaFoldDB" id="A0A0G1C3T7"/>
<feature type="transmembrane region" description="Helical" evidence="12">
    <location>
        <begin position="109"/>
        <end position="128"/>
    </location>
</feature>